<keyword evidence="5 6" id="KW-0472">Membrane</keyword>
<keyword evidence="3 6" id="KW-0812">Transmembrane</keyword>
<dbReference type="RefSeq" id="WP_072944002.1">
    <property type="nucleotide sequence ID" value="NZ_FNSV01000005.1"/>
</dbReference>
<feature type="transmembrane region" description="Helical" evidence="6">
    <location>
        <begin position="31"/>
        <end position="55"/>
    </location>
</feature>
<evidence type="ECO:0000313" key="7">
    <source>
        <dbReference type="EMBL" id="SED28952.1"/>
    </source>
</evidence>
<evidence type="ECO:0000256" key="6">
    <source>
        <dbReference type="SAM" id="Phobius"/>
    </source>
</evidence>
<feature type="transmembrane region" description="Helical" evidence="6">
    <location>
        <begin position="185"/>
        <end position="203"/>
    </location>
</feature>
<evidence type="ECO:0000313" key="8">
    <source>
        <dbReference type="Proteomes" id="UP000183561"/>
    </source>
</evidence>
<feature type="transmembrane region" description="Helical" evidence="6">
    <location>
        <begin position="151"/>
        <end position="173"/>
    </location>
</feature>
<dbReference type="Gene3D" id="1.20.1740.10">
    <property type="entry name" value="Amino acid/polyamine transporter I"/>
    <property type="match status" value="1"/>
</dbReference>
<dbReference type="EMBL" id="FNSV01000005">
    <property type="protein sequence ID" value="SED28952.1"/>
    <property type="molecule type" value="Genomic_DNA"/>
</dbReference>
<feature type="transmembrane region" description="Helical" evidence="6">
    <location>
        <begin position="361"/>
        <end position="381"/>
    </location>
</feature>
<comment type="subcellular location">
    <subcellularLocation>
        <location evidence="1">Membrane</location>
        <topology evidence="1">Multi-pass membrane protein</topology>
    </subcellularLocation>
</comment>
<evidence type="ECO:0000256" key="2">
    <source>
        <dbReference type="ARBA" id="ARBA00022448"/>
    </source>
</evidence>
<feature type="transmembrane region" description="Helical" evidence="6">
    <location>
        <begin position="315"/>
        <end position="340"/>
    </location>
</feature>
<dbReference type="GO" id="GO:0022857">
    <property type="term" value="F:transmembrane transporter activity"/>
    <property type="evidence" value="ECO:0007669"/>
    <property type="project" value="InterPro"/>
</dbReference>
<dbReference type="PANTHER" id="PTHR45649">
    <property type="entry name" value="AMINO-ACID PERMEASE BAT1"/>
    <property type="match status" value="1"/>
</dbReference>
<dbReference type="InterPro" id="IPR002293">
    <property type="entry name" value="AA/rel_permease1"/>
</dbReference>
<proteinExistence type="predicted"/>
<name>A0A1H4ZFM8_9NOCA</name>
<organism evidence="7 8">
    <name type="scientific">Rhodococcus koreensis</name>
    <dbReference type="NCBI Taxonomy" id="99653"/>
    <lineage>
        <taxon>Bacteria</taxon>
        <taxon>Bacillati</taxon>
        <taxon>Actinomycetota</taxon>
        <taxon>Actinomycetes</taxon>
        <taxon>Mycobacteriales</taxon>
        <taxon>Nocardiaceae</taxon>
        <taxon>Rhodococcus</taxon>
    </lineage>
</organism>
<feature type="transmembrane region" description="Helical" evidence="6">
    <location>
        <begin position="263"/>
        <end position="285"/>
    </location>
</feature>
<dbReference type="Proteomes" id="UP000183561">
    <property type="component" value="Unassembled WGS sequence"/>
</dbReference>
<reference evidence="8" key="1">
    <citation type="submission" date="2016-10" db="EMBL/GenBank/DDBJ databases">
        <authorList>
            <person name="Varghese N."/>
            <person name="Submissions S."/>
        </authorList>
    </citation>
    <scope>NUCLEOTIDE SEQUENCE [LARGE SCALE GENOMIC DNA]</scope>
    <source>
        <strain evidence="8">DSM 44498</strain>
    </source>
</reference>
<feature type="transmembrane region" description="Helical" evidence="6">
    <location>
        <begin position="469"/>
        <end position="489"/>
    </location>
</feature>
<keyword evidence="8" id="KW-1185">Reference proteome</keyword>
<evidence type="ECO:0000256" key="5">
    <source>
        <dbReference type="ARBA" id="ARBA00023136"/>
    </source>
</evidence>
<feature type="transmembrane region" description="Helical" evidence="6">
    <location>
        <begin position="104"/>
        <end position="131"/>
    </location>
</feature>
<protein>
    <submittedName>
        <fullName evidence="7">Permease, urea carboxylase system</fullName>
    </submittedName>
</protein>
<dbReference type="PIRSF" id="PIRSF006060">
    <property type="entry name" value="AA_transporter"/>
    <property type="match status" value="1"/>
</dbReference>
<evidence type="ECO:0000256" key="1">
    <source>
        <dbReference type="ARBA" id="ARBA00004141"/>
    </source>
</evidence>
<gene>
    <name evidence="7" type="ORF">SAMN04490239_7659</name>
</gene>
<keyword evidence="2" id="KW-0813">Transport</keyword>
<feature type="transmembrane region" description="Helical" evidence="6">
    <location>
        <begin position="61"/>
        <end position="83"/>
    </location>
</feature>
<keyword evidence="4 6" id="KW-1133">Transmembrane helix</keyword>
<dbReference type="Pfam" id="PF13520">
    <property type="entry name" value="AA_permease_2"/>
    <property type="match status" value="1"/>
</dbReference>
<dbReference type="PANTHER" id="PTHR45649:SF26">
    <property type="entry name" value="OS04G0435100 PROTEIN"/>
    <property type="match status" value="1"/>
</dbReference>
<accession>A0A1H4ZFM8</accession>
<dbReference type="AlphaFoldDB" id="A0A1H4ZFM8"/>
<dbReference type="OrthoDB" id="8274074at2"/>
<evidence type="ECO:0000256" key="3">
    <source>
        <dbReference type="ARBA" id="ARBA00022692"/>
    </source>
</evidence>
<feature type="transmembrane region" description="Helical" evidence="6">
    <location>
        <begin position="436"/>
        <end position="457"/>
    </location>
</feature>
<feature type="transmembrane region" description="Helical" evidence="6">
    <location>
        <begin position="223"/>
        <end position="242"/>
    </location>
</feature>
<dbReference type="GO" id="GO:0016020">
    <property type="term" value="C:membrane"/>
    <property type="evidence" value="ECO:0007669"/>
    <property type="project" value="UniProtKB-SubCell"/>
</dbReference>
<feature type="transmembrane region" description="Helical" evidence="6">
    <location>
        <begin position="387"/>
        <end position="407"/>
    </location>
</feature>
<evidence type="ECO:0000256" key="4">
    <source>
        <dbReference type="ARBA" id="ARBA00022989"/>
    </source>
</evidence>
<sequence>MTRPDNTTGDQDSGLEDFGYKESLDRSIGKFASFAAGVSYISILTGTFQLFYFGFGTAGPAYLWSWPLVFLGQLSVALCFMELAAKYPIAGSVYNWAKTLGSRVVGWSAGWLMLTASIVTLSAVVLALQLNLPRLWSGFQIVGDGTGEHDFATNAVILGTVMIGFTTVVNALGVRLMAMINSAGVFIELIAAVLIAIILAANATRGPQVFFSTHGYGAGESGGYLGAFLVATLASGYVMYGFDTASSLGEETVEPRRTAPKAILRAILASFVIGGAILVFAVMAAPDLDDPKIGASDGSLQYIVEQVMWGPLGTIFLICIVIAVTVCSLAVHTAAIRLTFAMARDNALPFGERLARVHPKTRTPVVPAVTIGVVAALILVVNIGQPHIFTVLTSIAIIMIYLAYLMVTGPMLKRRLRGQWPPRDLKEGGYFTMGRWGLPVNIVAVVWGIGMAVNLAWPREAVYGEPWYNTWGAFVYIGVILGLGLLWYLTTGRHHIGTLTSHSAAAAPAAPQSEPIDKELAR</sequence>